<evidence type="ECO:0000256" key="2">
    <source>
        <dbReference type="ARBA" id="ARBA00023002"/>
    </source>
</evidence>
<dbReference type="GO" id="GO:0016491">
    <property type="term" value="F:oxidoreductase activity"/>
    <property type="evidence" value="ECO:0007669"/>
    <property type="project" value="UniProtKB-KW"/>
</dbReference>
<evidence type="ECO:0000256" key="1">
    <source>
        <dbReference type="ARBA" id="ARBA00006484"/>
    </source>
</evidence>
<protein>
    <submittedName>
        <fullName evidence="3">Short-chain dehydrogenase</fullName>
    </submittedName>
</protein>
<dbReference type="InterPro" id="IPR002347">
    <property type="entry name" value="SDR_fam"/>
</dbReference>
<sequence length="245" mass="27086">MWSNDQKVIVVTGGAKNIGKEIALKFLEIGWRVGIIDYDMQALENFPINDEKKVFLYHGDTSDEYSVSEFYIQLKERFGRLDAIVNNAAIGGFKNFLDLSVSEWKRVIDVNLTGYFLMARFGVPLVLETAGKGAIVNISSTRALMSEPGNEAYSASKAGILGLTHALANSLGPKIRVNAICPGWILHEGEIISEKEHTQHLTGRAGTISDIAEMVWFLVDDEKSGFITGQFFVVDGGMTKKMIYI</sequence>
<organism evidence="3 4">
    <name type="scientific">Fervidobacterium pennivorans</name>
    <dbReference type="NCBI Taxonomy" id="93466"/>
    <lineage>
        <taxon>Bacteria</taxon>
        <taxon>Thermotogati</taxon>
        <taxon>Thermotogota</taxon>
        <taxon>Thermotogae</taxon>
        <taxon>Thermotogales</taxon>
        <taxon>Fervidobacteriaceae</taxon>
        <taxon>Fervidobacterium</taxon>
    </lineage>
</organism>
<evidence type="ECO:0000313" key="4">
    <source>
        <dbReference type="Proteomes" id="UP000077096"/>
    </source>
</evidence>
<dbReference type="FunFam" id="3.40.50.720:FF:000084">
    <property type="entry name" value="Short-chain dehydrogenase reductase"/>
    <property type="match status" value="1"/>
</dbReference>
<dbReference type="EMBL" id="CP011393">
    <property type="protein sequence ID" value="ANE41258.1"/>
    <property type="molecule type" value="Genomic_DNA"/>
</dbReference>
<dbReference type="PANTHER" id="PTHR24321:SF8">
    <property type="entry name" value="ESTRADIOL 17-BETA-DEHYDROGENASE 8-RELATED"/>
    <property type="match status" value="1"/>
</dbReference>
<name>A0A172T2M8_FERPE</name>
<comment type="similarity">
    <text evidence="1">Belongs to the short-chain dehydrogenases/reductases (SDR) family.</text>
</comment>
<accession>A0A172T2M8</accession>
<dbReference type="Pfam" id="PF13561">
    <property type="entry name" value="adh_short_C2"/>
    <property type="match status" value="1"/>
</dbReference>
<reference evidence="3 4" key="1">
    <citation type="submission" date="2014-08" db="EMBL/GenBank/DDBJ databases">
        <title>Fervidobacterium pennivorans DYC genome.</title>
        <authorList>
            <person name="Wushke S."/>
        </authorList>
    </citation>
    <scope>NUCLEOTIDE SEQUENCE [LARGE SCALE GENOMIC DNA]</scope>
    <source>
        <strain evidence="3 4">DYC</strain>
    </source>
</reference>
<dbReference type="SUPFAM" id="SSF51735">
    <property type="entry name" value="NAD(P)-binding Rossmann-fold domains"/>
    <property type="match status" value="1"/>
</dbReference>
<dbReference type="PRINTS" id="PR00080">
    <property type="entry name" value="SDRFAMILY"/>
</dbReference>
<gene>
    <name evidence="3" type="ORF">JM64_04145</name>
</gene>
<keyword evidence="2" id="KW-0560">Oxidoreductase</keyword>
<dbReference type="AlphaFoldDB" id="A0A172T2M8"/>
<dbReference type="PANTHER" id="PTHR24321">
    <property type="entry name" value="DEHYDROGENASES, SHORT CHAIN"/>
    <property type="match status" value="1"/>
</dbReference>
<dbReference type="PRINTS" id="PR00081">
    <property type="entry name" value="GDHRDH"/>
</dbReference>
<dbReference type="PATRIC" id="fig|93466.3.peg.890"/>
<proteinExistence type="inferred from homology"/>
<dbReference type="InterPro" id="IPR020904">
    <property type="entry name" value="Sc_DH/Rdtase_CS"/>
</dbReference>
<dbReference type="PROSITE" id="PS00061">
    <property type="entry name" value="ADH_SHORT"/>
    <property type="match status" value="1"/>
</dbReference>
<dbReference type="OrthoDB" id="9803333at2"/>
<evidence type="ECO:0000313" key="3">
    <source>
        <dbReference type="EMBL" id="ANE41258.1"/>
    </source>
</evidence>
<dbReference type="InterPro" id="IPR036291">
    <property type="entry name" value="NAD(P)-bd_dom_sf"/>
</dbReference>
<dbReference type="Gene3D" id="3.40.50.720">
    <property type="entry name" value="NAD(P)-binding Rossmann-like Domain"/>
    <property type="match status" value="1"/>
</dbReference>
<dbReference type="KEGG" id="fng:JM64_04145"/>
<dbReference type="Proteomes" id="UP000077096">
    <property type="component" value="Chromosome"/>
</dbReference>